<evidence type="ECO:0000259" key="7">
    <source>
        <dbReference type="Pfam" id="PF00930"/>
    </source>
</evidence>
<keyword evidence="2" id="KW-0325">Glycoprotein</keyword>
<sequence>MLELSSYTKLSQSETVNKTESENESDSLEISEKSTSSSEDPIDLVLLEIGRKKKKIKRKYKRHQMDRVRSFGGSESYEVLIGSAKRRKQFLILGGLCFVAILVILAIVLSVVLISKDDKENNHQDLELSDILSGSLQPRRFNGTWIDDNTFHYFDTHGNFMVYDVAQKKSEIFMNKSSDKFFEAISYEFSADRKYILTATDYEKLFRHSFFSYWYVYDVERKENIPVTIEGKQLKYRLVKFSPIDSSMIIVYNNNIYYKRSPLLPEIQITTDGTYDNLKYISNGVPDWVNEEEVFSSNSAIWFSPDGNKISYIRFDDTGVPLMSLPIYGPVGSSLYQYPQTLSVNYPKVGTKNPLVSLFYVDLSSVTDANSIVRHEVQIPERFKNTQQDHLITSVSWASNNDLIAVFMNRVQNKGEIQKCSTEGTPICTEMLILDVDGGWIDFFSSPLYNKDGNSLIFIGSYEGYRHVMSLDLITSVLYPRTKGKFVVTDILSFNKEHNVIIFTANTEEDVKAQHIYAVKNLENSTVNCLTCTPPSQYSYFTAEVSEGGNHLAIIANGPEVPQVHMYSLDVSESISLKNHIEFQANNNLVEILKNLTMPRIIYDKIVLPNGSESQVMMFLPYDLDSNKKYPLIIEVYGGPDSSSVTNRWSIEWGTYLVSARDVIYAKIDGRGAGLRGDKNLFELYRNLGTVEIEDQIETTKLLKEKYSYLDEVKTAIWGWSYGGYVSGMSLMTDTRNVFKCAVSVAPVTDWTLYDSIYTERYMGLPDDNVGAYEKSRMMNYIENITAYNKTYMLIHGTLDDNVHFQQGMLLARALERKDIQFKEISYPDEDHSLAGVRPHLYHSLERFFMDCFEETN</sequence>
<protein>
    <recommendedName>
        <fullName evidence="3">Venom dipeptidyl peptidase 4</fullName>
    </recommendedName>
</protein>
<feature type="region of interest" description="Disordered" evidence="4">
    <location>
        <begin position="1"/>
        <end position="39"/>
    </location>
</feature>
<dbReference type="GO" id="GO:0005886">
    <property type="term" value="C:plasma membrane"/>
    <property type="evidence" value="ECO:0007669"/>
    <property type="project" value="TreeGrafter"/>
</dbReference>
<feature type="compositionally biased region" description="Polar residues" evidence="4">
    <location>
        <begin position="1"/>
        <end position="18"/>
    </location>
</feature>
<reference evidence="8 9" key="1">
    <citation type="submission" date="2015-04" db="EMBL/GenBank/DDBJ databases">
        <authorList>
            <person name="Syromyatnikov M.Y."/>
            <person name="Popov V.N."/>
        </authorList>
    </citation>
    <scope>NUCLEOTIDE SEQUENCE [LARGE SCALE GENOMIC DNA]</scope>
</reference>
<dbReference type="GO" id="GO:0008236">
    <property type="term" value="F:serine-type peptidase activity"/>
    <property type="evidence" value="ECO:0007669"/>
    <property type="project" value="InterPro"/>
</dbReference>
<evidence type="ECO:0000256" key="4">
    <source>
        <dbReference type="SAM" id="MobiDB-lite"/>
    </source>
</evidence>
<evidence type="ECO:0000256" key="2">
    <source>
        <dbReference type="ARBA" id="ARBA00023180"/>
    </source>
</evidence>
<dbReference type="FunFam" id="3.40.50.1820:FF:000003">
    <property type="entry name" value="Dipeptidyl peptidase 4"/>
    <property type="match status" value="1"/>
</dbReference>
<evidence type="ECO:0000313" key="9">
    <source>
        <dbReference type="Proteomes" id="UP000183832"/>
    </source>
</evidence>
<dbReference type="SUPFAM" id="SSF82171">
    <property type="entry name" value="DPP6 N-terminal domain-like"/>
    <property type="match status" value="1"/>
</dbReference>
<evidence type="ECO:0000256" key="3">
    <source>
        <dbReference type="ARBA" id="ARBA00072929"/>
    </source>
</evidence>
<dbReference type="EMBL" id="CVRI01000070">
    <property type="protein sequence ID" value="CRL07192.1"/>
    <property type="molecule type" value="Genomic_DNA"/>
</dbReference>
<dbReference type="InterPro" id="IPR001375">
    <property type="entry name" value="Peptidase_S9_cat"/>
</dbReference>
<dbReference type="InterPro" id="IPR050278">
    <property type="entry name" value="Serine_Prot_S9B/DPPIV"/>
</dbReference>
<feature type="domain" description="Peptidase S9 prolyl oligopeptidase catalytic" evidence="6">
    <location>
        <begin position="649"/>
        <end position="854"/>
    </location>
</feature>
<dbReference type="GO" id="GO:0008239">
    <property type="term" value="F:dipeptidyl-peptidase activity"/>
    <property type="evidence" value="ECO:0007669"/>
    <property type="project" value="TreeGrafter"/>
</dbReference>
<accession>A0A1J1J458</accession>
<evidence type="ECO:0000313" key="8">
    <source>
        <dbReference type="EMBL" id="CRL07192.1"/>
    </source>
</evidence>
<dbReference type="Pfam" id="PF00930">
    <property type="entry name" value="DPPIV_N"/>
    <property type="match status" value="1"/>
</dbReference>
<dbReference type="InterPro" id="IPR029058">
    <property type="entry name" value="AB_hydrolase_fold"/>
</dbReference>
<evidence type="ECO:0000256" key="5">
    <source>
        <dbReference type="SAM" id="Phobius"/>
    </source>
</evidence>
<dbReference type="InterPro" id="IPR002469">
    <property type="entry name" value="Peptidase_S9B_N"/>
</dbReference>
<dbReference type="PANTHER" id="PTHR11731">
    <property type="entry name" value="PROTEASE FAMILY S9B,C DIPEPTIDYL-PEPTIDASE IV-RELATED"/>
    <property type="match status" value="1"/>
</dbReference>
<dbReference type="Proteomes" id="UP000183832">
    <property type="component" value="Unassembled WGS sequence"/>
</dbReference>
<gene>
    <name evidence="8" type="ORF">CLUMA_CG020174</name>
</gene>
<feature type="domain" description="Dipeptidylpeptidase IV N-terminal" evidence="7">
    <location>
        <begin position="190"/>
        <end position="562"/>
    </location>
</feature>
<keyword evidence="5" id="KW-0472">Membrane</keyword>
<dbReference type="GO" id="GO:0006508">
    <property type="term" value="P:proteolysis"/>
    <property type="evidence" value="ECO:0007669"/>
    <property type="project" value="InterPro"/>
</dbReference>
<name>A0A1J1J458_9DIPT</name>
<dbReference type="Gene3D" id="3.40.50.1820">
    <property type="entry name" value="alpha/beta hydrolase"/>
    <property type="match status" value="1"/>
</dbReference>
<proteinExistence type="inferred from homology"/>
<comment type="similarity">
    <text evidence="1">Belongs to the peptidase S9B family. DPPIV subfamily.</text>
</comment>
<keyword evidence="5" id="KW-1133">Transmembrane helix</keyword>
<dbReference type="PANTHER" id="PTHR11731:SF192">
    <property type="entry name" value="IP17501P"/>
    <property type="match status" value="1"/>
</dbReference>
<dbReference type="AlphaFoldDB" id="A0A1J1J458"/>
<dbReference type="Gene3D" id="2.140.10.30">
    <property type="entry name" value="Dipeptidylpeptidase IV, N-terminal domain"/>
    <property type="match status" value="1"/>
</dbReference>
<dbReference type="STRING" id="568069.A0A1J1J458"/>
<dbReference type="OrthoDB" id="16520at2759"/>
<evidence type="ECO:0000259" key="6">
    <source>
        <dbReference type="Pfam" id="PF00326"/>
    </source>
</evidence>
<feature type="transmembrane region" description="Helical" evidence="5">
    <location>
        <begin position="90"/>
        <end position="114"/>
    </location>
</feature>
<organism evidence="8 9">
    <name type="scientific">Clunio marinus</name>
    <dbReference type="NCBI Taxonomy" id="568069"/>
    <lineage>
        <taxon>Eukaryota</taxon>
        <taxon>Metazoa</taxon>
        <taxon>Ecdysozoa</taxon>
        <taxon>Arthropoda</taxon>
        <taxon>Hexapoda</taxon>
        <taxon>Insecta</taxon>
        <taxon>Pterygota</taxon>
        <taxon>Neoptera</taxon>
        <taxon>Endopterygota</taxon>
        <taxon>Diptera</taxon>
        <taxon>Nematocera</taxon>
        <taxon>Chironomoidea</taxon>
        <taxon>Chironomidae</taxon>
        <taxon>Clunio</taxon>
    </lineage>
</organism>
<evidence type="ECO:0000256" key="1">
    <source>
        <dbReference type="ARBA" id="ARBA00010036"/>
    </source>
</evidence>
<dbReference type="Pfam" id="PF00326">
    <property type="entry name" value="Peptidase_S9"/>
    <property type="match status" value="1"/>
</dbReference>
<dbReference type="SUPFAM" id="SSF53474">
    <property type="entry name" value="alpha/beta-Hydrolases"/>
    <property type="match status" value="1"/>
</dbReference>
<keyword evidence="5" id="KW-0812">Transmembrane</keyword>
<keyword evidence="9" id="KW-1185">Reference proteome</keyword>